<sequence length="1916" mass="216597">MSNGVELIIASEKGKPMEKVVADTQKCRNNISRLIKQQYDKPSTLAPSTLKNQMILTLPSIEQDTLLIPDNSFVTNIFLTTCTYFTTYVENGSSNVVREKMVISNTITQDRKCLHASNPLIIDVTFTRTPELVVGMFPTRYHYFNTVHRGQPETTVMVVASKYNVINTVTRPAHFLTFINSSEDLSPTTNTYFSQILLTKTVYDKNQTPTYGTSKNNLTQVVITESLPATVSTHINPKGPDYFSILDKKINLSASVINMEQSDYLMIYSTKTLLETRTICTAMFNSSLTRTASYVSVTMRVCESDHNVPNHNLKLHTHVIKNIATNTVGNSLLHSDLLFSIKSELMLKKRKNQRQTIVTMATLGAGETIQVTAVNIIKKPNLKYISTMKKSKEHLNSEMSFVKATSISNERKPTFSSKLPDFSENTIHTSEKSSLNQNIYKKNITELILSESENSEVFTKNNNKLKPSQYSSLVSSQAIITENLHLERFRPMLNVVAHLIKKQLTNTQKAQLHTHKLIKEKSKTNSAQSHTTVKEPIYIPLEKNVKGKPLNTTNAKPTTADLLGKLKINTLHIYPPKMDVVNKCIKHNLAKHSTFLGNKEISMVHKNAFINTGIPIRPGEVITASPNVIFGRPNIDETVSQTLLAGNRTTITYRHLNSINSFYPSIPTIYSTMLQNSLSNRNEFMIEYASLLKPPPLPVNRQILLQYPSTFQSQLWRTRTPGKIRFSPITIFQNNPIHDHYSSQSLNSLNTAFYNNQILDVFRVPQIFGESRPATKSYLALSNTFDYSLSHDCSLDSLQPTLSYRKPLGVSTFSVIHQVNLQNDVISHTVNMHARPLTFKRDSENIPYATTVRGHIDSFLMSHIKIPLNDDKVEVQLTTNRKRVFPVQHEDLKPDETDVKFKQRNNTLTIYENAQHSVSFKDTKRQSGLSKYTSIYRNEHFSQSISKLNYSDNSNGKPIRHVYGIPKEKIKQFTEQDQKTENSNESLHFVKLNTTKKRDLNLNTASNKWASMIKYLSVTMPKSVQTITSSLMSSKKSIQTGNINKVFLTTAEHFRVEPLTEYSIDSVNSTFVLKTNTFNTNHPFISNERFQLRSKISKDSNSFMLTSKDDLQFKPSFVKALNILQYSSVIPVSNADTFSLILIREPHSDSSQNWRDSTLGIKCQTKGCKNNLLKKLRHDIKMLEPSEMLQDEITSVSKRTLEWDTMSVIVDNSKTISSLPSISTHTTEYLNILKPTKTKTVNIRNLSIFKKSLDAKKYISINHSIANSSKNYMKKTISISLDKVLTSSTINKQSQEIYKSSVANLSEMSKSLKTSDYLAKPSLTVNSIRVSNKLSLGSTRDEHGYAPSDINSMLLGAVVADSFSKTNYMNKNNSSNGCHPPCRLNKNELCITYANNTESTSLCECRPSFGRMFPDRPCKPTYTYEMKFQANWAGNHSLKLRDIIKSNLKIETPYINKILLEAADRMVMQSDYRDIFHGVQLRNVFAEEKDKLTVTLLLQLSENSDEEQLNSVFQKYLRQSNFSIGGTGFYTSKNSLHLLEFKDFDECRYENFNDCSIDAHCFNLIGSYTCSCKEGYTDISINALYPGRRCSNNVIGCDICNYNGKCINKSEDKGHQGKTSCKCYSWYAGTKCQVNMKIIIIFIFISGTMLSLLLLFFFLIINTKLKGKHGNGKASELCTAPSTVNPSILTSTEIGRPTFCKIETKSTLSQGMTPISKKKRIGGQNTNFKPAELKQRLIHSYRASSACNLSDDFNIRSTTKEHDSGADHSPGEDQTERSITLMIPRAKYCLPYIAQNSHLPHYPTRSFMGNTNQSVKHRDDDNVLYRGTTTPRSALVSAGFEVSALVSNKNVLEIPILDEISFFKEAFDEYTHKTSTLSEDANTMTERDLGSTFLLPHTHLYKPDKILCDFAGLRSS</sequence>
<dbReference type="PROSITE" id="PS00010">
    <property type="entry name" value="ASX_HYDROXYL"/>
    <property type="match status" value="1"/>
</dbReference>
<protein>
    <submittedName>
        <fullName evidence="9">Uncharacterized protein isoform X1</fullName>
    </submittedName>
</protein>
<organism evidence="8 9">
    <name type="scientific">Drosophila suzukii</name>
    <name type="common">Spotted-wing drosophila fruit fly</name>
    <dbReference type="NCBI Taxonomy" id="28584"/>
    <lineage>
        <taxon>Eukaryota</taxon>
        <taxon>Metazoa</taxon>
        <taxon>Ecdysozoa</taxon>
        <taxon>Arthropoda</taxon>
        <taxon>Hexapoda</taxon>
        <taxon>Insecta</taxon>
        <taxon>Pterygota</taxon>
        <taxon>Neoptera</taxon>
        <taxon>Endopterygota</taxon>
        <taxon>Diptera</taxon>
        <taxon>Brachycera</taxon>
        <taxon>Muscomorpha</taxon>
        <taxon>Ephydroidea</taxon>
        <taxon>Drosophilidae</taxon>
        <taxon>Drosophila</taxon>
        <taxon>Sophophora</taxon>
    </lineage>
</organism>
<dbReference type="InterPro" id="IPR000152">
    <property type="entry name" value="EGF-type_Asp/Asn_hydroxyl_site"/>
</dbReference>
<feature type="disulfide bond" evidence="5">
    <location>
        <begin position="1623"/>
        <end position="1632"/>
    </location>
</feature>
<dbReference type="GeneID" id="108020364"/>
<name>A0AB40AF79_DROSZ</name>
<evidence type="ECO:0000256" key="6">
    <source>
        <dbReference type="SAM" id="Phobius"/>
    </source>
</evidence>
<dbReference type="PANTHER" id="PTHR24049">
    <property type="entry name" value="CRUMBS FAMILY MEMBER"/>
    <property type="match status" value="1"/>
</dbReference>
<dbReference type="InterPro" id="IPR018097">
    <property type="entry name" value="EGF_Ca-bd_CS"/>
</dbReference>
<dbReference type="InterPro" id="IPR049883">
    <property type="entry name" value="NOTCH1_EGF-like"/>
</dbReference>
<dbReference type="PROSITE" id="PS50026">
    <property type="entry name" value="EGF_3"/>
    <property type="match status" value="2"/>
</dbReference>
<comment type="caution">
    <text evidence="5">Lacks conserved residue(s) required for the propagation of feature annotation.</text>
</comment>
<dbReference type="InterPro" id="IPR051022">
    <property type="entry name" value="Notch_Cell-Fate_Det"/>
</dbReference>
<accession>A0AB40AF79</accession>
<dbReference type="FunFam" id="2.10.25.10:FF:000038">
    <property type="entry name" value="Fibrillin 2"/>
    <property type="match status" value="1"/>
</dbReference>
<dbReference type="CDD" id="cd00054">
    <property type="entry name" value="EGF_CA"/>
    <property type="match status" value="1"/>
</dbReference>
<gene>
    <name evidence="9" type="primary">LOC108020364</name>
</gene>
<dbReference type="InterPro" id="IPR000742">
    <property type="entry name" value="EGF"/>
</dbReference>
<dbReference type="PROSITE" id="PS01187">
    <property type="entry name" value="EGF_CA"/>
    <property type="match status" value="1"/>
</dbReference>
<dbReference type="PROSITE" id="PS00022">
    <property type="entry name" value="EGF_1"/>
    <property type="match status" value="1"/>
</dbReference>
<evidence type="ECO:0000256" key="2">
    <source>
        <dbReference type="ARBA" id="ARBA00022729"/>
    </source>
</evidence>
<dbReference type="SMART" id="SM00181">
    <property type="entry name" value="EGF"/>
    <property type="match status" value="3"/>
</dbReference>
<feature type="domain" description="EGF-like" evidence="7">
    <location>
        <begin position="1543"/>
        <end position="1582"/>
    </location>
</feature>
<dbReference type="Proteomes" id="UP001652628">
    <property type="component" value="Chromosome 4"/>
</dbReference>
<keyword evidence="2" id="KW-0732">Signal</keyword>
<dbReference type="Pfam" id="PF07645">
    <property type="entry name" value="EGF_CA"/>
    <property type="match status" value="1"/>
</dbReference>
<dbReference type="GO" id="GO:0005509">
    <property type="term" value="F:calcium ion binding"/>
    <property type="evidence" value="ECO:0007669"/>
    <property type="project" value="InterPro"/>
</dbReference>
<dbReference type="RefSeq" id="XP_036678096.2">
    <property type="nucleotide sequence ID" value="XM_036822201.3"/>
</dbReference>
<evidence type="ECO:0000256" key="1">
    <source>
        <dbReference type="ARBA" id="ARBA00022536"/>
    </source>
</evidence>
<keyword evidence="8" id="KW-1185">Reference proteome</keyword>
<keyword evidence="3" id="KW-0677">Repeat</keyword>
<keyword evidence="6" id="KW-0812">Transmembrane</keyword>
<evidence type="ECO:0000259" key="7">
    <source>
        <dbReference type="PROSITE" id="PS50026"/>
    </source>
</evidence>
<evidence type="ECO:0000313" key="8">
    <source>
        <dbReference type="Proteomes" id="UP001652628"/>
    </source>
</evidence>
<keyword evidence="6" id="KW-0472">Membrane</keyword>
<dbReference type="SUPFAM" id="SSF57196">
    <property type="entry name" value="EGF/Laminin"/>
    <property type="match status" value="1"/>
</dbReference>
<evidence type="ECO:0000256" key="4">
    <source>
        <dbReference type="ARBA" id="ARBA00023157"/>
    </source>
</evidence>
<keyword evidence="4 5" id="KW-1015">Disulfide bond</keyword>
<evidence type="ECO:0000313" key="9">
    <source>
        <dbReference type="RefSeq" id="XP_036678096.2"/>
    </source>
</evidence>
<keyword evidence="1 5" id="KW-0245">EGF-like domain</keyword>
<feature type="domain" description="EGF-like" evidence="7">
    <location>
        <begin position="1593"/>
        <end position="1633"/>
    </location>
</feature>
<feature type="transmembrane region" description="Helical" evidence="6">
    <location>
        <begin position="1638"/>
        <end position="1661"/>
    </location>
</feature>
<dbReference type="SMART" id="SM00179">
    <property type="entry name" value="EGF_CA"/>
    <property type="match status" value="1"/>
</dbReference>
<evidence type="ECO:0000256" key="3">
    <source>
        <dbReference type="ARBA" id="ARBA00022737"/>
    </source>
</evidence>
<evidence type="ECO:0000256" key="5">
    <source>
        <dbReference type="PROSITE-ProRule" id="PRU00076"/>
    </source>
</evidence>
<proteinExistence type="predicted"/>
<dbReference type="InterPro" id="IPR001881">
    <property type="entry name" value="EGF-like_Ca-bd_dom"/>
</dbReference>
<keyword evidence="6" id="KW-1133">Transmembrane helix</keyword>
<reference evidence="9" key="1">
    <citation type="submission" date="2025-08" db="UniProtKB">
        <authorList>
            <consortium name="RefSeq"/>
        </authorList>
    </citation>
    <scope>IDENTIFICATION</scope>
</reference>
<dbReference type="Gene3D" id="2.10.25.10">
    <property type="entry name" value="Laminin"/>
    <property type="match status" value="1"/>
</dbReference>